<dbReference type="Gene3D" id="3.40.50.1000">
    <property type="entry name" value="HAD superfamily/HAD-like"/>
    <property type="match status" value="1"/>
</dbReference>
<dbReference type="SFLD" id="SFLDG01129">
    <property type="entry name" value="C1.5:_HAD__Beta-PGM__Phosphata"/>
    <property type="match status" value="1"/>
</dbReference>
<dbReference type="AlphaFoldDB" id="A0A8B8GGC5"/>
<reference evidence="2" key="1">
    <citation type="submission" date="2025-08" db="UniProtKB">
        <authorList>
            <consortium name="RefSeq"/>
        </authorList>
    </citation>
    <scope>IDENTIFICATION</scope>
    <source>
        <tissue evidence="2">Whole body</tissue>
    </source>
</reference>
<protein>
    <submittedName>
        <fullName evidence="2">Magnesium-dependent phosphatase 1-like</fullName>
    </submittedName>
</protein>
<gene>
    <name evidence="2" type="primary">LOC112691582</name>
</gene>
<dbReference type="OrthoDB" id="2865258at2759"/>
<dbReference type="SFLD" id="SFLDS00003">
    <property type="entry name" value="Haloacid_Dehalogenase"/>
    <property type="match status" value="1"/>
</dbReference>
<organism evidence="1 2">
    <name type="scientific">Sipha flava</name>
    <name type="common">yellow sugarcane aphid</name>
    <dbReference type="NCBI Taxonomy" id="143950"/>
    <lineage>
        <taxon>Eukaryota</taxon>
        <taxon>Metazoa</taxon>
        <taxon>Ecdysozoa</taxon>
        <taxon>Arthropoda</taxon>
        <taxon>Hexapoda</taxon>
        <taxon>Insecta</taxon>
        <taxon>Pterygota</taxon>
        <taxon>Neoptera</taxon>
        <taxon>Paraneoptera</taxon>
        <taxon>Hemiptera</taxon>
        <taxon>Sternorrhyncha</taxon>
        <taxon>Aphidomorpha</taxon>
        <taxon>Aphidoidea</taxon>
        <taxon>Aphididae</taxon>
        <taxon>Sipha</taxon>
    </lineage>
</organism>
<name>A0A8B8GGC5_9HEMI</name>
<dbReference type="PANTHER" id="PTHR17901:SF14">
    <property type="entry name" value="MAGNESIUM-DEPENDENT PHOSPHATASE 1"/>
    <property type="match status" value="1"/>
</dbReference>
<dbReference type="SUPFAM" id="SSF56784">
    <property type="entry name" value="HAD-like"/>
    <property type="match status" value="1"/>
</dbReference>
<dbReference type="NCBIfam" id="TIGR01681">
    <property type="entry name" value="HAD-SF-IIIC"/>
    <property type="match status" value="1"/>
</dbReference>
<dbReference type="RefSeq" id="XP_025421662.1">
    <property type="nucleotide sequence ID" value="XM_025565877.1"/>
</dbReference>
<dbReference type="InterPro" id="IPR010033">
    <property type="entry name" value="HAD_SF_ppase_IIIC"/>
</dbReference>
<dbReference type="GO" id="GO:0003993">
    <property type="term" value="F:acid phosphatase activity"/>
    <property type="evidence" value="ECO:0007669"/>
    <property type="project" value="TreeGrafter"/>
</dbReference>
<evidence type="ECO:0000313" key="2">
    <source>
        <dbReference type="RefSeq" id="XP_025421662.1"/>
    </source>
</evidence>
<keyword evidence="1" id="KW-1185">Reference proteome</keyword>
<proteinExistence type="predicted"/>
<dbReference type="NCBIfam" id="TIGR01685">
    <property type="entry name" value="MDP-1"/>
    <property type="match status" value="1"/>
</dbReference>
<evidence type="ECO:0000313" key="1">
    <source>
        <dbReference type="Proteomes" id="UP000694846"/>
    </source>
</evidence>
<dbReference type="Proteomes" id="UP000694846">
    <property type="component" value="Unplaced"/>
</dbReference>
<dbReference type="GeneID" id="112691582"/>
<dbReference type="SFLD" id="SFLDG01131">
    <property type="entry name" value="C1.5.2:_MDP_Like"/>
    <property type="match status" value="1"/>
</dbReference>
<accession>A0A8B8GGC5</accession>
<dbReference type="InterPro" id="IPR010036">
    <property type="entry name" value="MDP_1_eu_arc"/>
</dbReference>
<dbReference type="InterPro" id="IPR023214">
    <property type="entry name" value="HAD_sf"/>
</dbReference>
<dbReference type="InterPro" id="IPR036412">
    <property type="entry name" value="HAD-like_sf"/>
</dbReference>
<dbReference type="PANTHER" id="PTHR17901">
    <property type="entry name" value="MAGNESIUM-DEPENDENT PHOSPHATASE 1 MDP1"/>
    <property type="match status" value="1"/>
</dbReference>
<dbReference type="Pfam" id="PF12689">
    <property type="entry name" value="Acid_PPase"/>
    <property type="match status" value="1"/>
</dbReference>
<sequence>MEVLPKLIVFDLDLTLWPFRTDHCQRPFKLVSFGRIKDNDGNEYELYPEVLDILSELKKKNYTLAIASRIEDISTAYLLLIYFNISDFFKFKEIYPGSKIIHFKWLNLKSHIPYSQMIFFDDDKRNIHTVAKLGVHSYHLKDNKGISLENVRQIFNYNIIN</sequence>